<evidence type="ECO:0000313" key="4">
    <source>
        <dbReference type="Proteomes" id="UP001177023"/>
    </source>
</evidence>
<protein>
    <recommendedName>
        <fullName evidence="2">FHA domain-containing protein</fullName>
    </recommendedName>
</protein>
<organism evidence="3 4">
    <name type="scientific">Mesorhabditis spiculigera</name>
    <dbReference type="NCBI Taxonomy" id="96644"/>
    <lineage>
        <taxon>Eukaryota</taxon>
        <taxon>Metazoa</taxon>
        <taxon>Ecdysozoa</taxon>
        <taxon>Nematoda</taxon>
        <taxon>Chromadorea</taxon>
        <taxon>Rhabditida</taxon>
        <taxon>Rhabditina</taxon>
        <taxon>Rhabditomorpha</taxon>
        <taxon>Rhabditoidea</taxon>
        <taxon>Rhabditidae</taxon>
        <taxon>Mesorhabditinae</taxon>
        <taxon>Mesorhabditis</taxon>
    </lineage>
</organism>
<feature type="non-terminal residue" evidence="3">
    <location>
        <position position="1"/>
    </location>
</feature>
<dbReference type="InterPro" id="IPR008984">
    <property type="entry name" value="SMAD_FHA_dom_sf"/>
</dbReference>
<comment type="caution">
    <text evidence="3">The sequence shown here is derived from an EMBL/GenBank/DDBJ whole genome shotgun (WGS) entry which is preliminary data.</text>
</comment>
<proteinExistence type="predicted"/>
<feature type="compositionally biased region" description="Acidic residues" evidence="1">
    <location>
        <begin position="84"/>
        <end position="96"/>
    </location>
</feature>
<feature type="compositionally biased region" description="Low complexity" evidence="1">
    <location>
        <begin position="103"/>
        <end position="114"/>
    </location>
</feature>
<feature type="compositionally biased region" description="Polar residues" evidence="1">
    <location>
        <begin position="65"/>
        <end position="80"/>
    </location>
</feature>
<dbReference type="AlphaFoldDB" id="A0AA36CS77"/>
<dbReference type="InterPro" id="IPR000253">
    <property type="entry name" value="FHA_dom"/>
</dbReference>
<name>A0AA36CS77_9BILA</name>
<dbReference type="Pfam" id="PF13325">
    <property type="entry name" value="MCRS_N"/>
    <property type="match status" value="1"/>
</dbReference>
<reference evidence="3" key="1">
    <citation type="submission" date="2023-06" db="EMBL/GenBank/DDBJ databases">
        <authorList>
            <person name="Delattre M."/>
        </authorList>
    </citation>
    <scope>NUCLEOTIDE SEQUENCE</scope>
    <source>
        <strain evidence="3">AF72</strain>
    </source>
</reference>
<dbReference type="PANTHER" id="PTHR13233:SF0">
    <property type="entry name" value="MICROSPHERULE PROTEIN 1"/>
    <property type="match status" value="1"/>
</dbReference>
<evidence type="ECO:0000259" key="2">
    <source>
        <dbReference type="PROSITE" id="PS50006"/>
    </source>
</evidence>
<dbReference type="Gene3D" id="2.60.200.20">
    <property type="match status" value="1"/>
</dbReference>
<dbReference type="GO" id="GO:0002151">
    <property type="term" value="F:G-quadruplex RNA binding"/>
    <property type="evidence" value="ECO:0007669"/>
    <property type="project" value="InterPro"/>
</dbReference>
<dbReference type="GO" id="GO:0071339">
    <property type="term" value="C:MLL1 complex"/>
    <property type="evidence" value="ECO:0007669"/>
    <property type="project" value="InterPro"/>
</dbReference>
<feature type="domain" description="FHA" evidence="2">
    <location>
        <begin position="424"/>
        <end position="479"/>
    </location>
</feature>
<gene>
    <name evidence="3" type="ORF">MSPICULIGERA_LOCUS12381</name>
</gene>
<feature type="compositionally biased region" description="Basic and acidic residues" evidence="1">
    <location>
        <begin position="35"/>
        <end position="51"/>
    </location>
</feature>
<feature type="region of interest" description="Disordered" evidence="1">
    <location>
        <begin position="1"/>
        <end position="143"/>
    </location>
</feature>
<dbReference type="GO" id="GO:0044545">
    <property type="term" value="C:NSL complex"/>
    <property type="evidence" value="ECO:0007669"/>
    <property type="project" value="TreeGrafter"/>
</dbReference>
<dbReference type="PANTHER" id="PTHR13233">
    <property type="entry name" value="MICROSPHERULE PROTEIN 1"/>
    <property type="match status" value="1"/>
</dbReference>
<dbReference type="Proteomes" id="UP001177023">
    <property type="component" value="Unassembled WGS sequence"/>
</dbReference>
<dbReference type="SUPFAM" id="SSF49879">
    <property type="entry name" value="SMAD/FHA domain"/>
    <property type="match status" value="1"/>
</dbReference>
<feature type="compositionally biased region" description="Basic and acidic residues" evidence="1">
    <location>
        <begin position="118"/>
        <end position="132"/>
    </location>
</feature>
<sequence>MNDSMDATPFEDEPSSSGTVVSTRPEDGEMSPSEKPIRRSAREIRRPKFDDEIVESIPDLRITTKRQGSENSLHSPSISQAERPDEEERQEKEEEAQPVMEEAPAALPVPAPAATKTKSPEKEHPKVAEKLEPTTPKPVVRRRSIKAEKEDVPAPFKQIPHQAPVYEPPEKKMRLPKVQKDTKIKEIAMAAELFDHNAIEPLKKWSASDDVKLLTAGVHVCDIAAIHIGVRFSKSFTLSEIEERWYQLMYDDVQNKVARKRFSEMKPEDIQKIQSMTIFTVAEEDLIIAFAASRANVPQLEDFERLRLDKHEIFHPARTAQVLLDHFHQMKMYGLLDTTNRDRERQCGLEKIENTFNAVSDGPVDEVLARVTSQIVARDTALRMWSKVSPLPVTGICRPDRFEKGVYARLNGRVTRYNIKSEKVTLGRSTAEAQIDVNLALEGPALKISRKQAVLERRSDGWWLQCIGQRPMVVDSRALLTGESTRIHDGAIIEIAFLRLQFRCATMLESGPMDAAETGSMAAGTAAAAARQ</sequence>
<dbReference type="GO" id="GO:0045944">
    <property type="term" value="P:positive regulation of transcription by RNA polymerase II"/>
    <property type="evidence" value="ECO:0007669"/>
    <property type="project" value="TreeGrafter"/>
</dbReference>
<keyword evidence="4" id="KW-1185">Reference proteome</keyword>
<dbReference type="GO" id="GO:0031011">
    <property type="term" value="C:Ino80 complex"/>
    <property type="evidence" value="ECO:0007669"/>
    <property type="project" value="InterPro"/>
</dbReference>
<accession>A0AA36CS77</accession>
<dbReference type="InterPro" id="IPR037912">
    <property type="entry name" value="MCRS1"/>
</dbReference>
<evidence type="ECO:0000256" key="1">
    <source>
        <dbReference type="SAM" id="MobiDB-lite"/>
    </source>
</evidence>
<dbReference type="InterPro" id="IPR025999">
    <property type="entry name" value="MCRS_N"/>
</dbReference>
<dbReference type="Pfam" id="PF00498">
    <property type="entry name" value="FHA"/>
    <property type="match status" value="1"/>
</dbReference>
<dbReference type="PROSITE" id="PS50006">
    <property type="entry name" value="FHA_DOMAIN"/>
    <property type="match status" value="1"/>
</dbReference>
<evidence type="ECO:0000313" key="3">
    <source>
        <dbReference type="EMBL" id="CAJ0574038.1"/>
    </source>
</evidence>
<dbReference type="EMBL" id="CATQJA010002626">
    <property type="protein sequence ID" value="CAJ0574038.1"/>
    <property type="molecule type" value="Genomic_DNA"/>
</dbReference>